<evidence type="ECO:0000256" key="3">
    <source>
        <dbReference type="SAM" id="MobiDB-lite"/>
    </source>
</evidence>
<evidence type="ECO:0000313" key="6">
    <source>
        <dbReference type="Proteomes" id="UP000516230"/>
    </source>
</evidence>
<dbReference type="PANTHER" id="PTHR45833">
    <property type="entry name" value="METHIONINE SYNTHASE"/>
    <property type="match status" value="1"/>
</dbReference>
<organism evidence="5 6">
    <name type="scientific">Streptomyces genisteinicus</name>
    <dbReference type="NCBI Taxonomy" id="2768068"/>
    <lineage>
        <taxon>Bacteria</taxon>
        <taxon>Bacillati</taxon>
        <taxon>Actinomycetota</taxon>
        <taxon>Actinomycetes</taxon>
        <taxon>Kitasatosporales</taxon>
        <taxon>Streptomycetaceae</taxon>
        <taxon>Streptomyces</taxon>
    </lineage>
</organism>
<sequence>MTAPLTTQESAGSHREDAPAGDASRVCRETRELLWAAVLQRDERAAARTVFAALDAGVTAEQVLLDVIAPVQTTVGEEWAAGRINVAQEHAATAIHERVIAAVALHSDAPDTHGDVRVAVACVDGEWHALPARILAEVLRARGFAVDFLGAQVPTPHLIGHLHQTGPDVVALSSSLPTRLPAAHAAITAVQAVGTPVVTGGAAFGTDGRYAGLLGADGWARDARDAPRAIGEAIDGGVRTPFHQPIDDLPHLADQEYTLISRSRPELVRTTMTGLEERVPAVRAYTAGQRERTSEDVAHIVDFLAASLYTDDRALFGGFLGWTGDILEARGVPAAVLLPGLELLSEELKDFPRALRHLAHGRATVAARPKAASGQQA</sequence>
<keyword evidence="2" id="KW-0170">Cobalt</keyword>
<dbReference type="Gene3D" id="1.10.1240.10">
    <property type="entry name" value="Methionine synthase domain"/>
    <property type="match status" value="1"/>
</dbReference>
<dbReference type="PROSITE" id="PS51332">
    <property type="entry name" value="B12_BINDING"/>
    <property type="match status" value="1"/>
</dbReference>
<dbReference type="GO" id="GO:0046653">
    <property type="term" value="P:tetrahydrofolate metabolic process"/>
    <property type="evidence" value="ECO:0007669"/>
    <property type="project" value="TreeGrafter"/>
</dbReference>
<dbReference type="Pfam" id="PF02310">
    <property type="entry name" value="B12-binding"/>
    <property type="match status" value="1"/>
</dbReference>
<dbReference type="PANTHER" id="PTHR45833:SF1">
    <property type="entry name" value="METHIONINE SYNTHASE"/>
    <property type="match status" value="1"/>
</dbReference>
<dbReference type="Proteomes" id="UP000516230">
    <property type="component" value="Chromosome"/>
</dbReference>
<dbReference type="SUPFAM" id="SSF52242">
    <property type="entry name" value="Cobalamin (vitamin B12)-binding domain"/>
    <property type="match status" value="1"/>
</dbReference>
<dbReference type="Gene3D" id="3.40.50.280">
    <property type="entry name" value="Cobalamin-binding domain"/>
    <property type="match status" value="1"/>
</dbReference>
<evidence type="ECO:0000313" key="5">
    <source>
        <dbReference type="EMBL" id="QNP61720.1"/>
    </source>
</evidence>
<dbReference type="GO" id="GO:0050667">
    <property type="term" value="P:homocysteine metabolic process"/>
    <property type="evidence" value="ECO:0007669"/>
    <property type="project" value="TreeGrafter"/>
</dbReference>
<accession>A0A7H0HMF4</accession>
<dbReference type="InterPro" id="IPR003759">
    <property type="entry name" value="Cbl-bd_cap"/>
</dbReference>
<dbReference type="GO" id="GO:0031419">
    <property type="term" value="F:cobalamin binding"/>
    <property type="evidence" value="ECO:0007669"/>
    <property type="project" value="InterPro"/>
</dbReference>
<dbReference type="Pfam" id="PF02607">
    <property type="entry name" value="B12-binding_2"/>
    <property type="match status" value="1"/>
</dbReference>
<evidence type="ECO:0000259" key="4">
    <source>
        <dbReference type="PROSITE" id="PS51332"/>
    </source>
</evidence>
<feature type="region of interest" description="Disordered" evidence="3">
    <location>
        <begin position="1"/>
        <end position="24"/>
    </location>
</feature>
<dbReference type="GO" id="GO:0008705">
    <property type="term" value="F:methionine synthase activity"/>
    <property type="evidence" value="ECO:0007669"/>
    <property type="project" value="TreeGrafter"/>
</dbReference>
<dbReference type="RefSeq" id="WP_187738925.1">
    <property type="nucleotide sequence ID" value="NZ_CP060825.1"/>
</dbReference>
<dbReference type="InterPro" id="IPR036724">
    <property type="entry name" value="Cobalamin-bd_sf"/>
</dbReference>
<dbReference type="GO" id="GO:0046872">
    <property type="term" value="F:metal ion binding"/>
    <property type="evidence" value="ECO:0007669"/>
    <property type="project" value="UniProtKB-KW"/>
</dbReference>
<dbReference type="KEGG" id="sgj:IAG43_01440"/>
<dbReference type="AlphaFoldDB" id="A0A7H0HMF4"/>
<proteinExistence type="predicted"/>
<keyword evidence="6" id="KW-1185">Reference proteome</keyword>
<dbReference type="InterPro" id="IPR036594">
    <property type="entry name" value="Meth_synthase_dom"/>
</dbReference>
<dbReference type="EMBL" id="CP060825">
    <property type="protein sequence ID" value="QNP61720.1"/>
    <property type="molecule type" value="Genomic_DNA"/>
</dbReference>
<evidence type="ECO:0000256" key="1">
    <source>
        <dbReference type="ARBA" id="ARBA00022723"/>
    </source>
</evidence>
<keyword evidence="1" id="KW-0479">Metal-binding</keyword>
<gene>
    <name evidence="5" type="ORF">IAG43_01440</name>
</gene>
<protein>
    <submittedName>
        <fullName evidence="5">Cobalamin B12-binding domain-containing protein</fullName>
    </submittedName>
</protein>
<dbReference type="GO" id="GO:0005829">
    <property type="term" value="C:cytosol"/>
    <property type="evidence" value="ECO:0007669"/>
    <property type="project" value="TreeGrafter"/>
</dbReference>
<dbReference type="InterPro" id="IPR006158">
    <property type="entry name" value="Cobalamin-bd"/>
</dbReference>
<feature type="compositionally biased region" description="Polar residues" evidence="3">
    <location>
        <begin position="1"/>
        <end position="11"/>
    </location>
</feature>
<evidence type="ECO:0000256" key="2">
    <source>
        <dbReference type="ARBA" id="ARBA00023285"/>
    </source>
</evidence>
<reference evidence="5 6" key="1">
    <citation type="submission" date="2020-08" db="EMBL/GenBank/DDBJ databases">
        <title>A novel species.</title>
        <authorList>
            <person name="Gao J."/>
        </authorList>
    </citation>
    <scope>NUCLEOTIDE SEQUENCE [LARGE SCALE GENOMIC DNA]</scope>
    <source>
        <strain evidence="5 6">CRPJ-33</strain>
    </source>
</reference>
<name>A0A7H0HMF4_9ACTN</name>
<feature type="domain" description="B12-binding" evidence="4">
    <location>
        <begin position="115"/>
        <end position="244"/>
    </location>
</feature>
<dbReference type="InterPro" id="IPR050554">
    <property type="entry name" value="Met_Synthase/Corrinoid"/>
</dbReference>